<dbReference type="InterPro" id="IPR000531">
    <property type="entry name" value="Beta-barrel_TonB"/>
</dbReference>
<dbReference type="EMBL" id="JBDLBR010000005">
    <property type="protein sequence ID" value="MEN7538326.1"/>
    <property type="molecule type" value="Genomic_DNA"/>
</dbReference>
<accession>A0ABV0D035</accession>
<keyword evidence="7" id="KW-0998">Cell outer membrane</keyword>
<dbReference type="SUPFAM" id="SSF56935">
    <property type="entry name" value="Porins"/>
    <property type="match status" value="1"/>
</dbReference>
<dbReference type="InterPro" id="IPR012910">
    <property type="entry name" value="Plug_dom"/>
</dbReference>
<dbReference type="PANTHER" id="PTHR30069:SF36">
    <property type="entry name" value="BLL6948 PROTEIN"/>
    <property type="match status" value="1"/>
</dbReference>
<keyword evidence="4" id="KW-0812">Transmembrane</keyword>
<evidence type="ECO:0000313" key="12">
    <source>
        <dbReference type="EMBL" id="MEN7538326.1"/>
    </source>
</evidence>
<comment type="subcellular location">
    <subcellularLocation>
        <location evidence="1">Cell outer membrane</location>
        <topology evidence="1">Multi-pass membrane protein</topology>
    </subcellularLocation>
</comment>
<evidence type="ECO:0000256" key="6">
    <source>
        <dbReference type="ARBA" id="ARBA00023136"/>
    </source>
</evidence>
<evidence type="ECO:0000313" key="13">
    <source>
        <dbReference type="Proteomes" id="UP001484535"/>
    </source>
</evidence>
<dbReference type="Gene3D" id="2.170.130.10">
    <property type="entry name" value="TonB-dependent receptor, plug domain"/>
    <property type="match status" value="1"/>
</dbReference>
<dbReference type="InterPro" id="IPR039426">
    <property type="entry name" value="TonB-dep_rcpt-like"/>
</dbReference>
<dbReference type="InterPro" id="IPR037066">
    <property type="entry name" value="Plug_dom_sf"/>
</dbReference>
<dbReference type="Pfam" id="PF07715">
    <property type="entry name" value="Plug"/>
    <property type="match status" value="1"/>
</dbReference>
<evidence type="ECO:0000259" key="11">
    <source>
        <dbReference type="Pfam" id="PF07715"/>
    </source>
</evidence>
<evidence type="ECO:0000259" key="10">
    <source>
        <dbReference type="Pfam" id="PF00593"/>
    </source>
</evidence>
<keyword evidence="6 8" id="KW-0472">Membrane</keyword>
<evidence type="ECO:0000256" key="3">
    <source>
        <dbReference type="ARBA" id="ARBA00022452"/>
    </source>
</evidence>
<name>A0ABV0D035_9SPHN</name>
<feature type="domain" description="TonB-dependent receptor plug" evidence="11">
    <location>
        <begin position="80"/>
        <end position="182"/>
    </location>
</feature>
<evidence type="ECO:0000256" key="5">
    <source>
        <dbReference type="ARBA" id="ARBA00023077"/>
    </source>
</evidence>
<evidence type="ECO:0000256" key="7">
    <source>
        <dbReference type="ARBA" id="ARBA00023237"/>
    </source>
</evidence>
<reference evidence="12 13" key="1">
    <citation type="submission" date="2024-05" db="EMBL/GenBank/DDBJ databases">
        <authorList>
            <person name="Park S."/>
        </authorList>
    </citation>
    <scope>NUCLEOTIDE SEQUENCE [LARGE SCALE GENOMIC DNA]</scope>
    <source>
        <strain evidence="12 13">DGU5</strain>
    </source>
</reference>
<keyword evidence="12" id="KW-0675">Receptor</keyword>
<dbReference type="Pfam" id="PF00593">
    <property type="entry name" value="TonB_dep_Rec_b-barrel"/>
    <property type="match status" value="1"/>
</dbReference>
<dbReference type="Proteomes" id="UP001484535">
    <property type="component" value="Unassembled WGS sequence"/>
</dbReference>
<comment type="similarity">
    <text evidence="8">Belongs to the TonB-dependent receptor family.</text>
</comment>
<sequence>MRREDIPQITRALAATVSIIALGLPLAAQAEEQSQPAPDGQVDVNDGNVVRDTVTGDIIYVYGRGERRIGTAGAASEGGVAGADLELRPLLRPGELLEATPGLIATQHSGGGKANQFFLRGFNLDHGTDFALYVDDMPYNFRTHGHGQGYLDVNGLIPETVERVDYRKGPYRADTGDFAFVGSAQITTKDRIQPFATAEIGGYGYRRFVAGGSVDLGSGTLLAVGQAKFNDGPWELPEDFEGYSGLLKYSLPVGDGDLQLSATIYDASWNPTEQLPERAIGTPLCEDVYCAIDTTQDGYTERQILTANYTSDSWRVTAWAQHYDWQLLSNFTFFLEDPVNGDQLRQYSNQWSYGGRIEHTAEIDDTLTLRVGAEGRYDDIARVGLDETIDGVKEFTVGAFAVDEKSLGLYGEAIWQPVDRLMIIAGLRQDWYGFETRSLEGAGSWSGDLSDETLGFKIGANYELLDGLAFYANYGEGFHSNDARGVTAPTDPAPGLVEGGFEEVGLRLERGGLIFTGVYWWSNIESELIYVGDAGAVEPSDAGERHGYELTAFYKPNNWLAIDAVWTGTTSRYAGLPAGEDYVPGALDSSGELGISAAFPNWNASARLRYLGPAALIEDNSVRSDETVLVNLRTAWTPQSRGVLEGVEIHLELLNALDSEDKDITYFYETRLPGENAGVEGINSRIVEPRQIRVGFTKRF</sequence>
<organism evidence="12 13">
    <name type="scientific">Aurantiacibacter flavus</name>
    <dbReference type="NCBI Taxonomy" id="3145232"/>
    <lineage>
        <taxon>Bacteria</taxon>
        <taxon>Pseudomonadati</taxon>
        <taxon>Pseudomonadota</taxon>
        <taxon>Alphaproteobacteria</taxon>
        <taxon>Sphingomonadales</taxon>
        <taxon>Erythrobacteraceae</taxon>
        <taxon>Aurantiacibacter</taxon>
    </lineage>
</organism>
<dbReference type="PANTHER" id="PTHR30069">
    <property type="entry name" value="TONB-DEPENDENT OUTER MEMBRANE RECEPTOR"/>
    <property type="match status" value="1"/>
</dbReference>
<gene>
    <name evidence="12" type="ORF">ABDJ38_14180</name>
</gene>
<feature type="domain" description="TonB-dependent receptor-like beta-barrel" evidence="10">
    <location>
        <begin position="295"/>
        <end position="639"/>
    </location>
</feature>
<comment type="caution">
    <text evidence="12">The sequence shown here is derived from an EMBL/GenBank/DDBJ whole genome shotgun (WGS) entry which is preliminary data.</text>
</comment>
<evidence type="ECO:0000256" key="2">
    <source>
        <dbReference type="ARBA" id="ARBA00022448"/>
    </source>
</evidence>
<keyword evidence="2" id="KW-0813">Transport</keyword>
<dbReference type="Gene3D" id="2.40.170.20">
    <property type="entry name" value="TonB-dependent receptor, beta-barrel domain"/>
    <property type="match status" value="1"/>
</dbReference>
<keyword evidence="13" id="KW-1185">Reference proteome</keyword>
<keyword evidence="5 8" id="KW-0798">TonB box</keyword>
<feature type="signal peptide" evidence="9">
    <location>
        <begin position="1"/>
        <end position="30"/>
    </location>
</feature>
<keyword evidence="9" id="KW-0732">Signal</keyword>
<evidence type="ECO:0000256" key="4">
    <source>
        <dbReference type="ARBA" id="ARBA00022692"/>
    </source>
</evidence>
<protein>
    <submittedName>
        <fullName evidence="12">TonB-dependent receptor</fullName>
    </submittedName>
</protein>
<dbReference type="InterPro" id="IPR036942">
    <property type="entry name" value="Beta-barrel_TonB_sf"/>
</dbReference>
<keyword evidence="3" id="KW-1134">Transmembrane beta strand</keyword>
<feature type="chain" id="PRO_5045216442" evidence="9">
    <location>
        <begin position="31"/>
        <end position="700"/>
    </location>
</feature>
<dbReference type="RefSeq" id="WP_346785784.1">
    <property type="nucleotide sequence ID" value="NZ_JBDLBR010000005.1"/>
</dbReference>
<proteinExistence type="inferred from homology"/>
<evidence type="ECO:0000256" key="8">
    <source>
        <dbReference type="RuleBase" id="RU003357"/>
    </source>
</evidence>
<evidence type="ECO:0000256" key="9">
    <source>
        <dbReference type="SAM" id="SignalP"/>
    </source>
</evidence>
<evidence type="ECO:0000256" key="1">
    <source>
        <dbReference type="ARBA" id="ARBA00004571"/>
    </source>
</evidence>